<gene>
    <name evidence="4" type="ORF">TrST_g9395</name>
</gene>
<evidence type="ECO:0000313" key="5">
    <source>
        <dbReference type="Proteomes" id="UP001165085"/>
    </source>
</evidence>
<evidence type="ECO:0000256" key="1">
    <source>
        <dbReference type="ARBA" id="ARBA00023054"/>
    </source>
</evidence>
<dbReference type="Proteomes" id="UP001165085">
    <property type="component" value="Unassembled WGS sequence"/>
</dbReference>
<protein>
    <submittedName>
        <fullName evidence="4">Uncharacterized protein</fullName>
    </submittedName>
</protein>
<keyword evidence="1 2" id="KW-0175">Coiled coil</keyword>
<dbReference type="OrthoDB" id="193853at2759"/>
<feature type="compositionally biased region" description="Basic residues" evidence="3">
    <location>
        <begin position="1"/>
        <end position="12"/>
    </location>
</feature>
<dbReference type="PANTHER" id="PTHR23052:SF1">
    <property type="entry name" value="AXONEMAL DYNEIN LIGHT CHAIN DOMAIN-CONTAINING PROTEIN 1"/>
    <property type="match status" value="1"/>
</dbReference>
<evidence type="ECO:0000256" key="3">
    <source>
        <dbReference type="SAM" id="MobiDB-lite"/>
    </source>
</evidence>
<accession>A0A9W7B870</accession>
<feature type="coiled-coil region" evidence="2">
    <location>
        <begin position="436"/>
        <end position="470"/>
    </location>
</feature>
<feature type="compositionally biased region" description="Low complexity" evidence="3">
    <location>
        <begin position="24"/>
        <end position="41"/>
    </location>
</feature>
<evidence type="ECO:0000256" key="2">
    <source>
        <dbReference type="SAM" id="Coils"/>
    </source>
</evidence>
<dbReference type="PANTHER" id="PTHR23052">
    <property type="entry name" value="AXONEMAL DYNEIN LIGHT CHAIN DOMAIN-CONTAINING PROTEIN 1"/>
    <property type="match status" value="1"/>
</dbReference>
<evidence type="ECO:0000313" key="4">
    <source>
        <dbReference type="EMBL" id="GMH83851.1"/>
    </source>
</evidence>
<reference evidence="5" key="1">
    <citation type="journal article" date="2023" name="Commun. Biol.">
        <title>Genome analysis of Parmales, the sister group of diatoms, reveals the evolutionary specialization of diatoms from phago-mixotrophs to photoautotrophs.</title>
        <authorList>
            <person name="Ban H."/>
            <person name="Sato S."/>
            <person name="Yoshikawa S."/>
            <person name="Yamada K."/>
            <person name="Nakamura Y."/>
            <person name="Ichinomiya M."/>
            <person name="Sato N."/>
            <person name="Blanc-Mathieu R."/>
            <person name="Endo H."/>
            <person name="Kuwata A."/>
            <person name="Ogata H."/>
        </authorList>
    </citation>
    <scope>NUCLEOTIDE SEQUENCE [LARGE SCALE GENOMIC DNA]</scope>
    <source>
        <strain evidence="5">NIES 3701</strain>
    </source>
</reference>
<name>A0A9W7B870_9STRA</name>
<dbReference type="EMBL" id="BRXY01000286">
    <property type="protein sequence ID" value="GMH83851.1"/>
    <property type="molecule type" value="Genomic_DNA"/>
</dbReference>
<organism evidence="4 5">
    <name type="scientific">Triparma strigata</name>
    <dbReference type="NCBI Taxonomy" id="1606541"/>
    <lineage>
        <taxon>Eukaryota</taxon>
        <taxon>Sar</taxon>
        <taxon>Stramenopiles</taxon>
        <taxon>Ochrophyta</taxon>
        <taxon>Bolidophyceae</taxon>
        <taxon>Parmales</taxon>
        <taxon>Triparmaceae</taxon>
        <taxon>Triparma</taxon>
    </lineage>
</organism>
<feature type="region of interest" description="Disordered" evidence="3">
    <location>
        <begin position="1"/>
        <end position="112"/>
    </location>
</feature>
<dbReference type="GO" id="GO:0005737">
    <property type="term" value="C:cytoplasm"/>
    <property type="evidence" value="ECO:0007669"/>
    <property type="project" value="UniProtKB-ARBA"/>
</dbReference>
<sequence>MPSNRPRARHTKPWSEEMSSGRGSQSQSQSQWTPTTPSAPQHLQFGSSPGGRQPQDETPKLSTRPSPRASRLGNGGKRITNVPGLGSMAGRGAGRSRSLNKSGGSPKKDVSFLKDSAVSGSKSLASRIPPSLVPDHMAVTERSMFPPASEAGRKFWFDEKDQMWVSVIFPSMKPAGRHDVELLDQWLNRALAEKALGEGMGSEEQSVVVKEQLNVLMIGFREVVRQVSVQCTDRGMLLDKIWKAMSGLLDFVVKEMQDTIIACEGRMADLNLRASRHEADIMQMKERHKNEVKVLTQSIGHKWGKRVEVLKQALLVKEKDLQTYSKSVSLLEQWFPSFENYADTVLKNLLPESTDSAIETMVMLPEEAVLKDVKRIVDSTLVNIDLYEGEESDDEEEEDFGDKFSVVTRTKEDTILTVPGDMPMKRATKNQNQSIFRNLMSASKDYQSEIEALKTELLQLKTEKGMLKSQTDQEISQLKRHNTLLHHLLMASAQTDPQEPEVSPARGFRGGRRMSGLGLAGAEGAEIDRFVTHADTKIINPARTQRECIRLVKQFAEFEISRKELLLKTDNNSLPNSNSWWLLKQNFSQFVRQQIMMKHPDDFHLVEKNYGILERSCNHWSADHSDDIVRRQMQMFSKLLRSHKTPYSPNQESLWLDLSNQLHQFFSFAFDDEDDKLPLSLVPTAKALKALKRALMRSGSTDSNSVWRQLPKEYLHLATEKVYKASSDHFSGLHVEIFSFFEIALEHMNSYEQQLKQGITYLCDVASGVDEEDSIDYSEFNTIIDVVEPKLPHSMRVTLFHKFCENALKKEGKKWESEALAMTLMEYNLPMERLNDVYVSLRGGMRSLLEQKHNAVSSQARGVVDDLIIGIVEEDDTAVVKELERRIFQIKKMKNESLKEEGGKGDKSKGLVEAAFLACVFLETETKGVVEKLNGLRGGSGGEGFQSEGLVKAISMNREILLKTKFNLWRNLVQDEVARRSLYSKSV</sequence>
<comment type="caution">
    <text evidence="4">The sequence shown here is derived from an EMBL/GenBank/DDBJ whole genome shotgun (WGS) entry which is preliminary data.</text>
</comment>
<keyword evidence="5" id="KW-1185">Reference proteome</keyword>
<dbReference type="AlphaFoldDB" id="A0A9W7B870"/>
<proteinExistence type="predicted"/>
<dbReference type="Pfam" id="PF10211">
    <property type="entry name" value="Ax_dynein_light"/>
    <property type="match status" value="1"/>
</dbReference>
<dbReference type="InterPro" id="IPR019347">
    <property type="entry name" value="Axonemal_dynein_light_chain"/>
</dbReference>
<dbReference type="InterPro" id="IPR052845">
    <property type="entry name" value="Axonemal_dynein_LC_domain"/>
</dbReference>